<organism evidence="2 3">
    <name type="scientific">Spirosoma liriopis</name>
    <dbReference type="NCBI Taxonomy" id="2937440"/>
    <lineage>
        <taxon>Bacteria</taxon>
        <taxon>Pseudomonadati</taxon>
        <taxon>Bacteroidota</taxon>
        <taxon>Cytophagia</taxon>
        <taxon>Cytophagales</taxon>
        <taxon>Cytophagaceae</taxon>
        <taxon>Spirosoma</taxon>
    </lineage>
</organism>
<sequence length="297" mass="34297">MTRSDNSLSSFVTQSYQPLVANDGRSYPKLTVVTPSYNQDEYLERTILSVLNQQYPNLEYFIIDGGSTDGSLDIIKKYEPYLAGWVSEKDRGQTDAINKGFRLATGDYVAFQNSDDVFAPNAFARVADAWRKNPDTDVFFGDMYITDEDDVILEEMRAPKFCVECQIYEGMQVFNQSLFISRKRLEQFGLLDESLRFVIDYEIVSRLGVQPSVRFQHVDGFWGGFRVQPNAKSSTIQTVGLNEHQLVKEKYRPQLQSSLGPSFWSRYCRLRKLVTFVLQGEFGYVRHRLQLRRSNQN</sequence>
<dbReference type="Proteomes" id="UP001202180">
    <property type="component" value="Unassembled WGS sequence"/>
</dbReference>
<evidence type="ECO:0000259" key="1">
    <source>
        <dbReference type="Pfam" id="PF00535"/>
    </source>
</evidence>
<name>A0ABT0HFL3_9BACT</name>
<dbReference type="PANTHER" id="PTHR22916">
    <property type="entry name" value="GLYCOSYLTRANSFERASE"/>
    <property type="match status" value="1"/>
</dbReference>
<dbReference type="Gene3D" id="3.90.550.10">
    <property type="entry name" value="Spore Coat Polysaccharide Biosynthesis Protein SpsA, Chain A"/>
    <property type="match status" value="1"/>
</dbReference>
<evidence type="ECO:0000313" key="2">
    <source>
        <dbReference type="EMBL" id="MCK8490937.1"/>
    </source>
</evidence>
<keyword evidence="3" id="KW-1185">Reference proteome</keyword>
<dbReference type="CDD" id="cd06433">
    <property type="entry name" value="GT_2_WfgS_like"/>
    <property type="match status" value="1"/>
</dbReference>
<feature type="domain" description="Glycosyltransferase 2-like" evidence="1">
    <location>
        <begin position="31"/>
        <end position="151"/>
    </location>
</feature>
<evidence type="ECO:0000313" key="3">
    <source>
        <dbReference type="Proteomes" id="UP001202180"/>
    </source>
</evidence>
<dbReference type="InterPro" id="IPR029044">
    <property type="entry name" value="Nucleotide-diphossugar_trans"/>
</dbReference>
<comment type="caution">
    <text evidence="2">The sequence shown here is derived from an EMBL/GenBank/DDBJ whole genome shotgun (WGS) entry which is preliminary data.</text>
</comment>
<dbReference type="RefSeq" id="WP_248475786.1">
    <property type="nucleotide sequence ID" value="NZ_JALPRF010000001.1"/>
</dbReference>
<accession>A0ABT0HFL3</accession>
<gene>
    <name evidence="2" type="ORF">M0L20_03680</name>
</gene>
<protein>
    <submittedName>
        <fullName evidence="2">Glycosyltransferase</fullName>
    </submittedName>
</protein>
<reference evidence="2 3" key="1">
    <citation type="submission" date="2022-04" db="EMBL/GenBank/DDBJ databases">
        <title>Spirosoma sp. strain RP8 genome sequencing and assembly.</title>
        <authorList>
            <person name="Jung Y."/>
        </authorList>
    </citation>
    <scope>NUCLEOTIDE SEQUENCE [LARGE SCALE GENOMIC DNA]</scope>
    <source>
        <strain evidence="2 3">RP8</strain>
    </source>
</reference>
<dbReference type="SUPFAM" id="SSF53448">
    <property type="entry name" value="Nucleotide-diphospho-sugar transferases"/>
    <property type="match status" value="1"/>
</dbReference>
<dbReference type="PANTHER" id="PTHR22916:SF65">
    <property type="entry name" value="SLR1065 PROTEIN"/>
    <property type="match status" value="1"/>
</dbReference>
<dbReference type="Pfam" id="PF00535">
    <property type="entry name" value="Glycos_transf_2"/>
    <property type="match status" value="1"/>
</dbReference>
<dbReference type="EMBL" id="JALPRF010000001">
    <property type="protein sequence ID" value="MCK8490937.1"/>
    <property type="molecule type" value="Genomic_DNA"/>
</dbReference>
<proteinExistence type="predicted"/>
<dbReference type="InterPro" id="IPR001173">
    <property type="entry name" value="Glyco_trans_2-like"/>
</dbReference>